<dbReference type="InterPro" id="IPR011335">
    <property type="entry name" value="Restrct_endonuc-II-like"/>
</dbReference>
<dbReference type="EMBL" id="QQNB01000005">
    <property type="protein sequence ID" value="RDE04261.1"/>
    <property type="molecule type" value="Genomic_DNA"/>
</dbReference>
<proteinExistence type="predicted"/>
<keyword evidence="1" id="KW-1133">Transmembrane helix</keyword>
<organism evidence="3 4">
    <name type="scientific">Sphingomonas aracearum</name>
    <dbReference type="NCBI Taxonomy" id="2283317"/>
    <lineage>
        <taxon>Bacteria</taxon>
        <taxon>Pseudomonadati</taxon>
        <taxon>Pseudomonadota</taxon>
        <taxon>Alphaproteobacteria</taxon>
        <taxon>Sphingomonadales</taxon>
        <taxon>Sphingomonadaceae</taxon>
        <taxon>Sphingomonas</taxon>
    </lineage>
</organism>
<dbReference type="Pfam" id="PF18741">
    <property type="entry name" value="MTES_1575"/>
    <property type="match status" value="1"/>
</dbReference>
<keyword evidence="1" id="KW-0472">Membrane</keyword>
<evidence type="ECO:0000313" key="3">
    <source>
        <dbReference type="EMBL" id="RDE04261.1"/>
    </source>
</evidence>
<gene>
    <name evidence="3" type="ORF">DVW87_16645</name>
</gene>
<protein>
    <submittedName>
        <fullName evidence="3">DUF559 domain-containing protein</fullName>
    </submittedName>
</protein>
<accession>A0A369VWS5</accession>
<dbReference type="InterPro" id="IPR049468">
    <property type="entry name" value="Restrct_endonuc-II-like_dom"/>
</dbReference>
<evidence type="ECO:0000259" key="2">
    <source>
        <dbReference type="Pfam" id="PF18741"/>
    </source>
</evidence>
<name>A0A369VWS5_9SPHN</name>
<evidence type="ECO:0000313" key="4">
    <source>
        <dbReference type="Proteomes" id="UP000253918"/>
    </source>
</evidence>
<keyword evidence="1" id="KW-0812">Transmembrane</keyword>
<comment type="caution">
    <text evidence="3">The sequence shown here is derived from an EMBL/GenBank/DDBJ whole genome shotgun (WGS) entry which is preliminary data.</text>
</comment>
<dbReference type="AlphaFoldDB" id="A0A369VWS5"/>
<sequence>MPDQAGRAVPIGIHWRARSERCYHDRSVGSQHVGDAAVVSTLTIIALLIIVAVGYHFLPEKVREPERANPKPRHVNASGNDLFWREKFYTNTESPAEIAFLNAMIDGFDLKPKNGALFSDGLRLDLQVEQGQYRADFMIDRWLVVEIDGAAWHSSDEAKANDARRDAYFESLGYTVLRIAAKIALYQPTNAISSVRMALSKGKRRLPEFAPPTPRSGFQRLAETGSLMAKALSEAAEHSSRLLTVQRALEPAHLAFHFEKSMIEQAIETVRLDRRTEAYLDTEEKRASFDAFSARLQQRLAELEASDKHKREKLVLHAFPTSVPLSDPHAEEIGRKFAEIQAERTSYLRSIRRRLEEDAGLKNGVIGVLHRLECSPLIPLIASEGKA</sequence>
<feature type="transmembrane region" description="Helical" evidence="1">
    <location>
        <begin position="36"/>
        <end position="58"/>
    </location>
</feature>
<evidence type="ECO:0000256" key="1">
    <source>
        <dbReference type="SAM" id="Phobius"/>
    </source>
</evidence>
<reference evidence="3 4" key="1">
    <citation type="submission" date="2018-07" db="EMBL/GenBank/DDBJ databases">
        <title>a novel species of Sphingomonas isolated from the rhizosphere soil of Araceae plant.</title>
        <authorList>
            <person name="Zhiyong W."/>
            <person name="Qinglan Z."/>
            <person name="Zhiwei F."/>
            <person name="Ding X."/>
            <person name="Gejiao W."/>
            <person name="Shixue Z."/>
        </authorList>
    </citation>
    <scope>NUCLEOTIDE SEQUENCE [LARGE SCALE GENOMIC DNA]</scope>
    <source>
        <strain evidence="3 4">WZY 27</strain>
    </source>
</reference>
<dbReference type="Proteomes" id="UP000253918">
    <property type="component" value="Unassembled WGS sequence"/>
</dbReference>
<dbReference type="Gene3D" id="3.40.960.10">
    <property type="entry name" value="VSR Endonuclease"/>
    <property type="match status" value="1"/>
</dbReference>
<keyword evidence="4" id="KW-1185">Reference proteome</keyword>
<feature type="domain" description="Restriction endonuclease type II-like" evidence="2">
    <location>
        <begin position="117"/>
        <end position="199"/>
    </location>
</feature>
<dbReference type="SUPFAM" id="SSF52980">
    <property type="entry name" value="Restriction endonuclease-like"/>
    <property type="match status" value="1"/>
</dbReference>
<dbReference type="OrthoDB" id="7570590at2"/>